<feature type="transmembrane region" description="Helical" evidence="4">
    <location>
        <begin position="132"/>
        <end position="151"/>
    </location>
</feature>
<dbReference type="Proteomes" id="UP000092714">
    <property type="component" value="Unassembled WGS sequence"/>
</dbReference>
<keyword evidence="4" id="KW-0472">Membrane</keyword>
<dbReference type="Pfam" id="PF05192">
    <property type="entry name" value="MutS_III"/>
    <property type="match status" value="1"/>
</dbReference>
<dbReference type="InterPro" id="IPR027417">
    <property type="entry name" value="P-loop_NTPase"/>
</dbReference>
<dbReference type="SMART" id="SM00534">
    <property type="entry name" value="MUTSac"/>
    <property type="match status" value="1"/>
</dbReference>
<gene>
    <name evidence="7" type="ORF">CP373A1_06580</name>
</gene>
<dbReference type="Gene3D" id="3.40.50.300">
    <property type="entry name" value="P-loop containing nucleotide triphosphate hydrolases"/>
    <property type="match status" value="1"/>
</dbReference>
<evidence type="ECO:0000313" key="8">
    <source>
        <dbReference type="Proteomes" id="UP000092714"/>
    </source>
</evidence>
<feature type="domain" description="DNA mismatch repair proteins mutS family" evidence="6">
    <location>
        <begin position="327"/>
        <end position="513"/>
    </location>
</feature>
<dbReference type="SUPFAM" id="SSF52540">
    <property type="entry name" value="P-loop containing nucleoside triphosphate hydrolases"/>
    <property type="match status" value="1"/>
</dbReference>
<evidence type="ECO:0000313" key="7">
    <source>
        <dbReference type="EMBL" id="OBY11156.1"/>
    </source>
</evidence>
<feature type="domain" description="DNA mismatch repair protein MutS core" evidence="5">
    <location>
        <begin position="46"/>
        <end position="318"/>
    </location>
</feature>
<keyword evidence="4" id="KW-1133">Transmembrane helix</keyword>
<evidence type="ECO:0000259" key="6">
    <source>
        <dbReference type="SMART" id="SM00534"/>
    </source>
</evidence>
<dbReference type="GO" id="GO:0006298">
    <property type="term" value="P:mismatch repair"/>
    <property type="evidence" value="ECO:0007669"/>
    <property type="project" value="InterPro"/>
</dbReference>
<dbReference type="SMART" id="SM00533">
    <property type="entry name" value="MUTSd"/>
    <property type="match status" value="1"/>
</dbReference>
<name>A0A174X0N6_9CLOT</name>
<accession>A0A174X0N6</accession>
<dbReference type="Pfam" id="PF00488">
    <property type="entry name" value="MutS_V"/>
    <property type="match status" value="1"/>
</dbReference>
<evidence type="ECO:0000256" key="4">
    <source>
        <dbReference type="SAM" id="Phobius"/>
    </source>
</evidence>
<dbReference type="Gene3D" id="1.10.1420.10">
    <property type="match status" value="1"/>
</dbReference>
<evidence type="ECO:0000256" key="2">
    <source>
        <dbReference type="ARBA" id="ARBA00022840"/>
    </source>
</evidence>
<evidence type="ECO:0000259" key="5">
    <source>
        <dbReference type="SMART" id="SM00533"/>
    </source>
</evidence>
<sequence>MSLKDDVRVDFLKEQNKTREFDKIRILSDISEENEYSIDDQTWNDLSMNDIYGEIDKTYSTPGEQVLYSIFKNPLMSEEKLNKRSELIDYFIENQDLTTEIRFNLFKLGYDKKNRLLEMISDKLPVNKKKYWLYKVLGNIIPIALIVLAFIFKEPRLNLLLLVSVFVNIEINRKEREIIKSHGLSYLSDLFIASEKICKIKDHKISYYVENLKYNLENISSLKKGTIVIKIINAFGGLLELLSIPFLLEETTFYKISDKIEENAGEIYRIYYLIGELDALTAIASYKACNKNKLSKPRFINENKLKVIDGVHPVLKKPVPNSISIDGKGIVLTGTNMSGKSTFLRMLGANIVLAQTMNFVMAKEYEGCFLNIVSSIAPKDDINAGKSYYLAEAESILRIIKALEKDVTVFCPIDEIFRGTNPIERISSSAEILSYINERNAIAIVATHDRELTDMLKDEYEFYYFSEDIDDNTGLSFDYKLKKGVSKTRNAIRLLEYIGYPNEIIQKSYKKSEKLEKYI</sequence>
<dbReference type="PANTHER" id="PTHR11361">
    <property type="entry name" value="DNA MISMATCH REPAIR PROTEIN MUTS FAMILY MEMBER"/>
    <property type="match status" value="1"/>
</dbReference>
<dbReference type="OrthoDB" id="9802448at2"/>
<dbReference type="SUPFAM" id="SSF48334">
    <property type="entry name" value="DNA repair protein MutS, domain III"/>
    <property type="match status" value="1"/>
</dbReference>
<evidence type="ECO:0000256" key="3">
    <source>
        <dbReference type="ARBA" id="ARBA00023125"/>
    </source>
</evidence>
<dbReference type="InterPro" id="IPR036187">
    <property type="entry name" value="DNA_mismatch_repair_MutS_sf"/>
</dbReference>
<dbReference type="GO" id="GO:0140664">
    <property type="term" value="F:ATP-dependent DNA damage sensor activity"/>
    <property type="evidence" value="ECO:0007669"/>
    <property type="project" value="InterPro"/>
</dbReference>
<proteinExistence type="predicted"/>
<reference evidence="7 8" key="1">
    <citation type="submission" date="2016-06" db="EMBL/GenBank/DDBJ databases">
        <authorList>
            <person name="Kjaerup R.B."/>
            <person name="Dalgaard T.S."/>
            <person name="Juul-Madsen H.R."/>
        </authorList>
    </citation>
    <scope>NUCLEOTIDE SEQUENCE [LARGE SCALE GENOMIC DNA]</scope>
    <source>
        <strain evidence="7 8">373-A1</strain>
    </source>
</reference>
<dbReference type="RefSeq" id="WP_027097425.1">
    <property type="nucleotide sequence ID" value="NZ_CAXSZC010000011.1"/>
</dbReference>
<dbReference type="GO" id="GO:0005829">
    <property type="term" value="C:cytosol"/>
    <property type="evidence" value="ECO:0007669"/>
    <property type="project" value="TreeGrafter"/>
</dbReference>
<dbReference type="InterPro" id="IPR007696">
    <property type="entry name" value="DNA_mismatch_repair_MutS_core"/>
</dbReference>
<dbReference type="InterPro" id="IPR000432">
    <property type="entry name" value="DNA_mismatch_repair_MutS_C"/>
</dbReference>
<dbReference type="eggNOG" id="COG0249">
    <property type="taxonomic scope" value="Bacteria"/>
</dbReference>
<keyword evidence="2" id="KW-0067">ATP-binding</keyword>
<dbReference type="PANTHER" id="PTHR11361:SF152">
    <property type="entry name" value="DNA MISMATCH REPAIR PROTEIN"/>
    <property type="match status" value="1"/>
</dbReference>
<evidence type="ECO:0000256" key="1">
    <source>
        <dbReference type="ARBA" id="ARBA00022741"/>
    </source>
</evidence>
<protein>
    <submittedName>
        <fullName evidence="7">DNA mismatch repair protein MutS</fullName>
    </submittedName>
</protein>
<dbReference type="GeneID" id="42775260"/>
<keyword evidence="1" id="KW-0547">Nucleotide-binding</keyword>
<comment type="caution">
    <text evidence="7">The sequence shown here is derived from an EMBL/GenBank/DDBJ whole genome shotgun (WGS) entry which is preliminary data.</text>
</comment>
<dbReference type="EMBL" id="MAPZ01000016">
    <property type="protein sequence ID" value="OBY11156.1"/>
    <property type="molecule type" value="Genomic_DNA"/>
</dbReference>
<dbReference type="GO" id="GO:0030983">
    <property type="term" value="F:mismatched DNA binding"/>
    <property type="evidence" value="ECO:0007669"/>
    <property type="project" value="InterPro"/>
</dbReference>
<dbReference type="GO" id="GO:0005524">
    <property type="term" value="F:ATP binding"/>
    <property type="evidence" value="ECO:0007669"/>
    <property type="project" value="UniProtKB-KW"/>
</dbReference>
<dbReference type="AlphaFoldDB" id="A0A174X0N6"/>
<keyword evidence="3" id="KW-0238">DNA-binding</keyword>
<dbReference type="InterPro" id="IPR045076">
    <property type="entry name" value="MutS"/>
</dbReference>
<keyword evidence="4" id="KW-0812">Transmembrane</keyword>
<keyword evidence="8" id="KW-1185">Reference proteome</keyword>
<organism evidence="7 8">
    <name type="scientific">Clostridium paraputrificum</name>
    <dbReference type="NCBI Taxonomy" id="29363"/>
    <lineage>
        <taxon>Bacteria</taxon>
        <taxon>Bacillati</taxon>
        <taxon>Bacillota</taxon>
        <taxon>Clostridia</taxon>
        <taxon>Eubacteriales</taxon>
        <taxon>Clostridiaceae</taxon>
        <taxon>Clostridium</taxon>
    </lineage>
</organism>